<keyword evidence="2" id="KW-0812">Transmembrane</keyword>
<feature type="signal peptide" evidence="3">
    <location>
        <begin position="1"/>
        <end position="22"/>
    </location>
</feature>
<dbReference type="PANTHER" id="PTHR24032">
    <property type="entry name" value="EGF-LIKE DOMAIN-CONTAINING PROTEIN-RELATED-RELATED"/>
    <property type="match status" value="1"/>
</dbReference>
<accession>D3BRQ4</accession>
<dbReference type="OMA" id="MICTITS"/>
<evidence type="ECO:0000259" key="4">
    <source>
        <dbReference type="PROSITE" id="PS50026"/>
    </source>
</evidence>
<dbReference type="Proteomes" id="UP000001396">
    <property type="component" value="Unassembled WGS sequence"/>
</dbReference>
<keyword evidence="3" id="KW-0732">Signal</keyword>
<dbReference type="PROSITE" id="PS50026">
    <property type="entry name" value="EGF_3"/>
    <property type="match status" value="1"/>
</dbReference>
<dbReference type="RefSeq" id="XP_020428220.1">
    <property type="nucleotide sequence ID" value="XM_020581433.1"/>
</dbReference>
<dbReference type="GeneID" id="31366134"/>
<dbReference type="AlphaFoldDB" id="D3BRQ4"/>
<keyword evidence="6" id="KW-1185">Reference proteome</keyword>
<protein>
    <recommendedName>
        <fullName evidence="4">EGF-like domain-containing protein</fullName>
    </recommendedName>
</protein>
<keyword evidence="1" id="KW-0245">EGF-like domain</keyword>
<evidence type="ECO:0000256" key="1">
    <source>
        <dbReference type="PROSITE-ProRule" id="PRU00076"/>
    </source>
</evidence>
<evidence type="ECO:0000313" key="6">
    <source>
        <dbReference type="Proteomes" id="UP000001396"/>
    </source>
</evidence>
<dbReference type="InterPro" id="IPR000742">
    <property type="entry name" value="EGF"/>
</dbReference>
<comment type="caution">
    <text evidence="5">The sequence shown here is derived from an EMBL/GenBank/DDBJ whole genome shotgun (WGS) entry which is preliminary data.</text>
</comment>
<feature type="domain" description="EGF-like" evidence="4">
    <location>
        <begin position="673"/>
        <end position="710"/>
    </location>
</feature>
<feature type="transmembrane region" description="Helical" evidence="2">
    <location>
        <begin position="956"/>
        <end position="979"/>
    </location>
</feature>
<evidence type="ECO:0000256" key="2">
    <source>
        <dbReference type="SAM" id="Phobius"/>
    </source>
</evidence>
<reference evidence="5 6" key="1">
    <citation type="journal article" date="2011" name="Genome Res.">
        <title>Phylogeny-wide analysis of social amoeba genomes highlights ancient origins for complex intercellular communication.</title>
        <authorList>
            <person name="Heidel A.J."/>
            <person name="Lawal H.M."/>
            <person name="Felder M."/>
            <person name="Schilde C."/>
            <person name="Helps N.R."/>
            <person name="Tunggal B."/>
            <person name="Rivero F."/>
            <person name="John U."/>
            <person name="Schleicher M."/>
            <person name="Eichinger L."/>
            <person name="Platzer M."/>
            <person name="Noegel A.A."/>
            <person name="Schaap P."/>
            <person name="Gloeckner G."/>
        </authorList>
    </citation>
    <scope>NUCLEOTIDE SEQUENCE [LARGE SCALE GENOMIC DNA]</scope>
    <source>
        <strain evidence="6">ATCC 26659 / Pp 5 / PN500</strain>
    </source>
</reference>
<keyword evidence="2" id="KW-0472">Membrane</keyword>
<gene>
    <name evidence="5" type="ORF">PPL_10665</name>
</gene>
<dbReference type="PANTHER" id="PTHR24032:SF16">
    <property type="entry name" value="EGF-LIKE DOMAIN-CONTAINING PROTEIN"/>
    <property type="match status" value="1"/>
</dbReference>
<feature type="chain" id="PRO_5003042715" description="EGF-like domain-containing protein" evidence="3">
    <location>
        <begin position="23"/>
        <end position="1007"/>
    </location>
</feature>
<keyword evidence="2" id="KW-1133">Transmembrane helix</keyword>
<dbReference type="InParanoid" id="D3BRQ4"/>
<dbReference type="InterPro" id="IPR054484">
    <property type="entry name" value="ComC_SSD"/>
</dbReference>
<comment type="caution">
    <text evidence="1">Lacks conserved residue(s) required for the propagation of feature annotation.</text>
</comment>
<dbReference type="InterPro" id="IPR053331">
    <property type="entry name" value="EGF-like_comC"/>
</dbReference>
<evidence type="ECO:0000256" key="3">
    <source>
        <dbReference type="SAM" id="SignalP"/>
    </source>
</evidence>
<evidence type="ECO:0000313" key="5">
    <source>
        <dbReference type="EMBL" id="EFA76086.1"/>
    </source>
</evidence>
<dbReference type="Pfam" id="PF22933">
    <property type="entry name" value="ComC_SSD"/>
    <property type="match status" value="1"/>
</dbReference>
<sequence length="1007" mass="110648">MKPGYFKFLSLILLLKMKNIFFESLFVSSVNWIIQQYKINFNILNLQCGALTGGITIKCDISNSITEIYFEDDNSPFVDNGQPNKTLDTFTFPKMTRFSFNKKQISIYDPTLSLINLIKPIGFPALNYLVHVDHEMTTIPPAISQLPLLTSLTLSANLALSPLLSLEYNPNAVSRISYLNIGLGMNDTSITFDSSILMPNIQTPLVLTLTLFNKNTFINIDTTYLKSLQVYSYTESTVTPPGFTLSGSKADAFYLLDINGPISSFSPQNLSIYSLGIFSSSRNNVFSDFPYSVISNKTASIGYSYSNLATFPIFTVQTPFTRSASLSLFGNNLSGTVPDSYYDSIFNSINIGGNVGITNITDEACHATAILAQSTSLQDIPECFKCYLKAYNVPGASDFRSTPFFQTFNPSTYSCKLNYTKHYVTYDPNKITIVGSNLGWAYRNDYDPRLTLLKINEKFLFNITGLPNKANVVLSIAANVSIDITWEIRSIVILEASLYQTPSGVFIQSTLNLTFGFNMYLDYWLDGAQCVSVGLALSPPTSNLAIGPPDIYKYDSLCDPVQGGLKNITISDPYSAVSVNSNLVLEFPIVTAASGLTVDGGVVTLSGSFSGTSNTSTMIGGKPCLKTDDGPFFITCYIEGPFSVGYQSLNVSDRGFYFVSNSVVVILPPPEDTIDYCKRIYENCSGHGQCSEEGKCVCDKGSGYYGVKCNQQIATGPNINVNNTTPSASINYKGFNFDFSIVAIQEIDDTEAILKEIPMTSNWTIDQITNVDGLSSVYYVFDTRNQVANLSIESVVLITNTSTSVEIGFGGQVIDLAPNSIKISVNITGWVYQTSLSHLRVVYRSPLSLDSCSNEPISITKDKDDITVQFLRVFSNDVEFFGRFTNIAVSNGRPTYSSVQLINQTISPNASESHVLLGINIPMCRECLIDPDFSALVNVDNQEKTCGEKSSNTWKIIVGVVVGGVVLIAALATATVLFMKKRKFKKDAKRMEAKLKRHTSTIQTNKE</sequence>
<organism evidence="5 6">
    <name type="scientific">Heterostelium pallidum (strain ATCC 26659 / Pp 5 / PN500)</name>
    <name type="common">Cellular slime mold</name>
    <name type="synonym">Polysphondylium pallidum</name>
    <dbReference type="NCBI Taxonomy" id="670386"/>
    <lineage>
        <taxon>Eukaryota</taxon>
        <taxon>Amoebozoa</taxon>
        <taxon>Evosea</taxon>
        <taxon>Eumycetozoa</taxon>
        <taxon>Dictyostelia</taxon>
        <taxon>Acytosteliales</taxon>
        <taxon>Acytosteliaceae</taxon>
        <taxon>Heterostelium</taxon>
    </lineage>
</organism>
<dbReference type="EMBL" id="ADBJ01000050">
    <property type="protein sequence ID" value="EFA76086.1"/>
    <property type="molecule type" value="Genomic_DNA"/>
</dbReference>
<proteinExistence type="predicted"/>
<name>D3BRQ4_HETP5</name>